<dbReference type="InterPro" id="IPR036735">
    <property type="entry name" value="NGN_dom_sf"/>
</dbReference>
<evidence type="ECO:0000256" key="3">
    <source>
        <dbReference type="ARBA" id="ARBA00023163"/>
    </source>
</evidence>
<dbReference type="PANTHER" id="PTHR30265">
    <property type="entry name" value="RHO-INTERACTING TRANSCRIPTION TERMINATION FACTOR NUSG"/>
    <property type="match status" value="1"/>
</dbReference>
<dbReference type="Pfam" id="PF02357">
    <property type="entry name" value="NusG"/>
    <property type="match status" value="1"/>
</dbReference>
<keyword evidence="3" id="KW-0804">Transcription</keyword>
<proteinExistence type="predicted"/>
<keyword evidence="1" id="KW-0889">Transcription antitermination</keyword>
<dbReference type="Gene3D" id="3.30.70.940">
    <property type="entry name" value="NusG, N-terminal domain"/>
    <property type="match status" value="1"/>
</dbReference>
<evidence type="ECO:0000256" key="1">
    <source>
        <dbReference type="ARBA" id="ARBA00022814"/>
    </source>
</evidence>
<keyword evidence="2" id="KW-0805">Transcription regulation</keyword>
<accession>A0A2M9XHJ2</accession>
<keyword evidence="6" id="KW-1185">Reference proteome</keyword>
<dbReference type="InterPro" id="IPR043425">
    <property type="entry name" value="NusG-like"/>
</dbReference>
<dbReference type="GO" id="GO:0006354">
    <property type="term" value="P:DNA-templated transcription elongation"/>
    <property type="evidence" value="ECO:0007669"/>
    <property type="project" value="InterPro"/>
</dbReference>
<dbReference type="SUPFAM" id="SSF82679">
    <property type="entry name" value="N-utilization substance G protein NusG, N-terminal domain"/>
    <property type="match status" value="1"/>
</dbReference>
<protein>
    <submittedName>
        <fullName evidence="5">Transcription antiterminator</fullName>
    </submittedName>
</protein>
<dbReference type="SMART" id="SM00738">
    <property type="entry name" value="NGN"/>
    <property type="match status" value="1"/>
</dbReference>
<dbReference type="PANTHER" id="PTHR30265:SF4">
    <property type="entry name" value="KOW MOTIF FAMILY PROTEIN, EXPRESSED"/>
    <property type="match status" value="1"/>
</dbReference>
<dbReference type="NCBIfam" id="NF033644">
    <property type="entry name" value="antiterm_UpxY"/>
    <property type="match status" value="1"/>
</dbReference>
<evidence type="ECO:0000256" key="2">
    <source>
        <dbReference type="ARBA" id="ARBA00023015"/>
    </source>
</evidence>
<gene>
    <name evidence="5" type="ORF">CH357_00710</name>
</gene>
<sequence length="176" mass="19991">MNLMSESSKSWYAVYTNSRAEKKLALELSKKGITQYLPIISTKKQWSDRVKTVLIPVFPSYVFVKIDIRTEKLKVLETSGVVKFVSIGEIPLIIDEEDIDAIRQLVTEYPDRIKIEREKMLAPGKKVLIKNGPFKDIRARVIRKGSKSSILVSLSGMDTTVSLELDSELLETDEEN</sequence>
<evidence type="ECO:0000259" key="4">
    <source>
        <dbReference type="SMART" id="SM00738"/>
    </source>
</evidence>
<evidence type="ECO:0000313" key="5">
    <source>
        <dbReference type="EMBL" id="PJZ27119.1"/>
    </source>
</evidence>
<dbReference type="Proteomes" id="UP000232196">
    <property type="component" value="Unassembled WGS sequence"/>
</dbReference>
<dbReference type="AlphaFoldDB" id="A0A2M9XHJ2"/>
<name>A0A2M9XHJ2_9LEPT</name>
<dbReference type="EMBL" id="NPDN01000001">
    <property type="protein sequence ID" value="PJZ27119.1"/>
    <property type="molecule type" value="Genomic_DNA"/>
</dbReference>
<feature type="domain" description="NusG-like N-terminal" evidence="4">
    <location>
        <begin position="8"/>
        <end position="106"/>
    </location>
</feature>
<evidence type="ECO:0000313" key="6">
    <source>
        <dbReference type="Proteomes" id="UP000232196"/>
    </source>
</evidence>
<reference evidence="5 6" key="1">
    <citation type="submission" date="2017-07" db="EMBL/GenBank/DDBJ databases">
        <title>Leptospira spp. isolated from tropical soils.</title>
        <authorList>
            <person name="Thibeaux R."/>
            <person name="Iraola G."/>
            <person name="Ferres I."/>
            <person name="Bierque E."/>
            <person name="Girault D."/>
            <person name="Soupe-Gilbert M.-E."/>
            <person name="Picardeau M."/>
            <person name="Goarant C."/>
        </authorList>
    </citation>
    <scope>NUCLEOTIDE SEQUENCE [LARGE SCALE GENOMIC DNA]</scope>
    <source>
        <strain evidence="5 6">MCA1-C-A1</strain>
    </source>
</reference>
<dbReference type="InterPro" id="IPR006645">
    <property type="entry name" value="NGN-like_dom"/>
</dbReference>
<comment type="caution">
    <text evidence="5">The sequence shown here is derived from an EMBL/GenBank/DDBJ whole genome shotgun (WGS) entry which is preliminary data.</text>
</comment>
<organism evidence="5 6">
    <name type="scientific">Leptospira hartskeerlii</name>
    <dbReference type="NCBI Taxonomy" id="2023177"/>
    <lineage>
        <taxon>Bacteria</taxon>
        <taxon>Pseudomonadati</taxon>
        <taxon>Spirochaetota</taxon>
        <taxon>Spirochaetia</taxon>
        <taxon>Leptospirales</taxon>
        <taxon>Leptospiraceae</taxon>
        <taxon>Leptospira</taxon>
    </lineage>
</organism>
<dbReference type="GO" id="GO:0031564">
    <property type="term" value="P:transcription antitermination"/>
    <property type="evidence" value="ECO:0007669"/>
    <property type="project" value="UniProtKB-KW"/>
</dbReference>
<dbReference type="OrthoDB" id="9790639at2"/>